<evidence type="ECO:0008006" key="3">
    <source>
        <dbReference type="Google" id="ProtNLM"/>
    </source>
</evidence>
<keyword evidence="2" id="KW-1185">Reference proteome</keyword>
<evidence type="ECO:0000313" key="1">
    <source>
        <dbReference type="EMBL" id="MBP1042796.1"/>
    </source>
</evidence>
<gene>
    <name evidence="1" type="ORF">I6N95_17395</name>
</gene>
<organism evidence="1 2">
    <name type="scientific">Vagococcus allomyrinae</name>
    <dbReference type="NCBI Taxonomy" id="2794353"/>
    <lineage>
        <taxon>Bacteria</taxon>
        <taxon>Bacillati</taxon>
        <taxon>Bacillota</taxon>
        <taxon>Bacilli</taxon>
        <taxon>Lactobacillales</taxon>
        <taxon>Enterococcaceae</taxon>
        <taxon>Vagococcus</taxon>
    </lineage>
</organism>
<proteinExistence type="predicted"/>
<dbReference type="EMBL" id="JAEEGA010000012">
    <property type="protein sequence ID" value="MBP1042796.1"/>
    <property type="molecule type" value="Genomic_DNA"/>
</dbReference>
<reference evidence="1" key="1">
    <citation type="submission" date="2020-12" db="EMBL/GenBank/DDBJ databases">
        <title>Vagococcus allomyrinae sp. nov. and Enterococcus lavae sp. nov., isolated from the larvae of Allomyrina dichotoma.</title>
        <authorList>
            <person name="Lee S.D."/>
        </authorList>
    </citation>
    <scope>NUCLEOTIDE SEQUENCE</scope>
    <source>
        <strain evidence="1">BWB3-3</strain>
    </source>
</reference>
<dbReference type="AlphaFoldDB" id="A0A940PAW7"/>
<dbReference type="Gene3D" id="3.30.420.40">
    <property type="match status" value="2"/>
</dbReference>
<accession>A0A940PAW7</accession>
<dbReference type="RefSeq" id="WP_209530330.1">
    <property type="nucleotide sequence ID" value="NZ_JAEEGA010000012.1"/>
</dbReference>
<dbReference type="Gene3D" id="3.30.1490.300">
    <property type="match status" value="1"/>
</dbReference>
<comment type="caution">
    <text evidence="1">The sequence shown here is derived from an EMBL/GenBank/DDBJ whole genome shotgun (WGS) entry which is preliminary data.</text>
</comment>
<name>A0A940PAW7_9ENTE</name>
<dbReference type="Proteomes" id="UP000674938">
    <property type="component" value="Unassembled WGS sequence"/>
</dbReference>
<evidence type="ECO:0000313" key="2">
    <source>
        <dbReference type="Proteomes" id="UP000674938"/>
    </source>
</evidence>
<sequence length="340" mass="38943">MFKKISHHGIGIDIQKNVMRYCVKKNGKWVYGEFVNNGSFFKGDKLRNSEQFINVLKDIYRKARVKNSEVVISAPSSKLLIRQVPVQHLKSEKEVREYLFFELGESIPLPFEQPIFDLLVYDHGETKRQKDKKNRKEKKVKKIQVKKNQMFIDGNVSVIVTSEPFLEKIGDGIQKSGGQLIGVDCSALAYGRIFQKRINWSQNFMMVELNAGTATITIFEKNVPVYVQHENYNQVNWKYLEKEGKVKAEFANAVELEALEGFAITVQGIIDYFETEISPGHELSQVYLVGEHPLLSRQVEEIIQKRNELSVKALSSPLKDKQGTIPERFLLAAGLSMKEV</sequence>
<protein>
    <recommendedName>
        <fullName evidence="3">Pilus assembly protein PilM</fullName>
    </recommendedName>
</protein>